<reference evidence="7 8" key="1">
    <citation type="submission" date="2021-06" db="EMBL/GenBank/DDBJ databases">
        <authorList>
            <person name="Grouzdev D.S."/>
            <person name="Koziaeva V."/>
        </authorList>
    </citation>
    <scope>NUCLEOTIDE SEQUENCE [LARGE SCALE GENOMIC DNA]</scope>
    <source>
        <strain evidence="7 8">22</strain>
    </source>
</reference>
<evidence type="ECO:0008006" key="9">
    <source>
        <dbReference type="Google" id="ProtNLM"/>
    </source>
</evidence>
<feature type="transmembrane region" description="Helical" evidence="6">
    <location>
        <begin position="252"/>
        <end position="274"/>
    </location>
</feature>
<comment type="caution">
    <text evidence="7">The sequence shown here is derived from an EMBL/GenBank/DDBJ whole genome shotgun (WGS) entry which is preliminary data.</text>
</comment>
<feature type="transmembrane region" description="Helical" evidence="6">
    <location>
        <begin position="37"/>
        <end position="59"/>
    </location>
</feature>
<evidence type="ECO:0000313" key="7">
    <source>
        <dbReference type="EMBL" id="MBT9288473.1"/>
    </source>
</evidence>
<feature type="transmembrane region" description="Helical" evidence="6">
    <location>
        <begin position="303"/>
        <end position="322"/>
    </location>
</feature>
<dbReference type="AlphaFoldDB" id="A0A947D1D2"/>
<dbReference type="PANTHER" id="PTHR30250:SF26">
    <property type="entry name" value="PSMA PROTEIN"/>
    <property type="match status" value="1"/>
</dbReference>
<accession>A0A947D1D2</accession>
<feature type="transmembrane region" description="Helical" evidence="6">
    <location>
        <begin position="157"/>
        <end position="176"/>
    </location>
</feature>
<dbReference type="Proteomes" id="UP000766595">
    <property type="component" value="Unassembled WGS sequence"/>
</dbReference>
<evidence type="ECO:0000256" key="3">
    <source>
        <dbReference type="ARBA" id="ARBA00022692"/>
    </source>
</evidence>
<organism evidence="7 8">
    <name type="scientific">Prosthecodimorpha staleyi</name>
    <dbReference type="NCBI Taxonomy" id="2840188"/>
    <lineage>
        <taxon>Bacteria</taxon>
        <taxon>Pseudomonadati</taxon>
        <taxon>Pseudomonadota</taxon>
        <taxon>Alphaproteobacteria</taxon>
        <taxon>Hyphomicrobiales</taxon>
        <taxon>Ancalomicrobiaceae</taxon>
        <taxon>Prosthecodimorpha</taxon>
    </lineage>
</organism>
<feature type="transmembrane region" description="Helical" evidence="6">
    <location>
        <begin position="188"/>
        <end position="209"/>
    </location>
</feature>
<dbReference type="InterPro" id="IPR050833">
    <property type="entry name" value="Poly_Biosynth_Transport"/>
</dbReference>
<dbReference type="EMBL" id="JAHHZF010000002">
    <property type="protein sequence ID" value="MBT9288473.1"/>
    <property type="molecule type" value="Genomic_DNA"/>
</dbReference>
<feature type="transmembrane region" description="Helical" evidence="6">
    <location>
        <begin position="376"/>
        <end position="397"/>
    </location>
</feature>
<evidence type="ECO:0000256" key="4">
    <source>
        <dbReference type="ARBA" id="ARBA00022989"/>
    </source>
</evidence>
<keyword evidence="2" id="KW-1003">Cell membrane</keyword>
<keyword evidence="3 6" id="KW-0812">Transmembrane</keyword>
<feature type="transmembrane region" description="Helical" evidence="6">
    <location>
        <begin position="409"/>
        <end position="428"/>
    </location>
</feature>
<evidence type="ECO:0000256" key="5">
    <source>
        <dbReference type="ARBA" id="ARBA00023136"/>
    </source>
</evidence>
<dbReference type="RefSeq" id="WP_261967158.1">
    <property type="nucleotide sequence ID" value="NZ_JAHHZF010000002.1"/>
</dbReference>
<dbReference type="GO" id="GO:0005886">
    <property type="term" value="C:plasma membrane"/>
    <property type="evidence" value="ECO:0007669"/>
    <property type="project" value="UniProtKB-SubCell"/>
</dbReference>
<sequence length="461" mass="48155">MTAPSRPALWRRLAAGLSAPVGASAEAARAHERHRRIVLSALASAVGRAISIAAALISVPLTLHYLGAERYGMWMIMSSFVAILGFADLGVGNGVLTMVARLNGKDSFDGIRTVVSSAVAILVILAGVLAGAFVLAYPRIDWFRLFNVSTDLARSEAGPAVAVFAACFLAAFPLSIVQKVQTGLQQGFTVSLWQSGGNLLGLAAVLAVVRLEGGLPWLVAALFGIPQVAVAGNAVWFFLFRRPDLRPSLRRVQGAVMAGVLSTGFLFLVLQSVVAVTYSSDSLIIAHLLGPAAVADFAVPEKLFAALSAVLGMITAPLWPAFGEAIARGDRAWASRMLRRSILANVCIALTGSLVLVVTGPWIIEAWVGRAVAPSLLLLVGFAVWKVCEAAGAPIAMLLNGAHRVGPQIVFASTTAVVAILLKVALIGQFGVSGAIWATSAAFLVFALLPLGLVASRVLRD</sequence>
<keyword evidence="4 6" id="KW-1133">Transmembrane helix</keyword>
<feature type="transmembrane region" description="Helical" evidence="6">
    <location>
        <begin position="342"/>
        <end position="364"/>
    </location>
</feature>
<feature type="transmembrane region" description="Helical" evidence="6">
    <location>
        <begin position="71"/>
        <end position="92"/>
    </location>
</feature>
<feature type="transmembrane region" description="Helical" evidence="6">
    <location>
        <begin position="113"/>
        <end position="137"/>
    </location>
</feature>
<keyword evidence="5 6" id="KW-0472">Membrane</keyword>
<evidence type="ECO:0000256" key="6">
    <source>
        <dbReference type="SAM" id="Phobius"/>
    </source>
</evidence>
<name>A0A947D1D2_9HYPH</name>
<feature type="transmembrane region" description="Helical" evidence="6">
    <location>
        <begin position="434"/>
        <end position="455"/>
    </location>
</feature>
<gene>
    <name evidence="7" type="ORF">KL771_03375</name>
</gene>
<evidence type="ECO:0000313" key="8">
    <source>
        <dbReference type="Proteomes" id="UP000766595"/>
    </source>
</evidence>
<feature type="transmembrane region" description="Helical" evidence="6">
    <location>
        <begin position="215"/>
        <end position="240"/>
    </location>
</feature>
<keyword evidence="8" id="KW-1185">Reference proteome</keyword>
<protein>
    <recommendedName>
        <fullName evidence="9">Polysaccharide biosynthesis protein</fullName>
    </recommendedName>
</protein>
<evidence type="ECO:0000256" key="2">
    <source>
        <dbReference type="ARBA" id="ARBA00022475"/>
    </source>
</evidence>
<comment type="subcellular location">
    <subcellularLocation>
        <location evidence="1">Cell membrane</location>
        <topology evidence="1">Multi-pass membrane protein</topology>
    </subcellularLocation>
</comment>
<proteinExistence type="predicted"/>
<evidence type="ECO:0000256" key="1">
    <source>
        <dbReference type="ARBA" id="ARBA00004651"/>
    </source>
</evidence>
<dbReference type="PANTHER" id="PTHR30250">
    <property type="entry name" value="PST FAMILY PREDICTED COLANIC ACID TRANSPORTER"/>
    <property type="match status" value="1"/>
</dbReference>